<evidence type="ECO:0000313" key="2">
    <source>
        <dbReference type="Proteomes" id="UP000827872"/>
    </source>
</evidence>
<keyword evidence="2" id="KW-1185">Reference proteome</keyword>
<dbReference type="Proteomes" id="UP000827872">
    <property type="component" value="Linkage Group LG07"/>
</dbReference>
<organism evidence="1 2">
    <name type="scientific">Sphaerodactylus townsendi</name>
    <dbReference type="NCBI Taxonomy" id="933632"/>
    <lineage>
        <taxon>Eukaryota</taxon>
        <taxon>Metazoa</taxon>
        <taxon>Chordata</taxon>
        <taxon>Craniata</taxon>
        <taxon>Vertebrata</taxon>
        <taxon>Euteleostomi</taxon>
        <taxon>Lepidosauria</taxon>
        <taxon>Squamata</taxon>
        <taxon>Bifurcata</taxon>
        <taxon>Gekkota</taxon>
        <taxon>Sphaerodactylidae</taxon>
        <taxon>Sphaerodactylus</taxon>
    </lineage>
</organism>
<sequence>MHGSSLNISDFQKNNLRDITDALLSVSNPKNPDSKVAALSSDKIIITVNDIFGAGFATVSGYLQWMFLYLINFPKMQAKIQEEIDGKIGLKLPRFDDRKYLHYTEAFINELFRHTSFIPFTIPHRTLWVDPYLFKPERFLNENGELNKNLAEKVMIFGMGIRKCLGEEVARNEVFIILTTILQHLKLEKPADHHLDLSPIYGLSMSPKPYQLQVVQRT</sequence>
<reference evidence="1" key="1">
    <citation type="submission" date="2021-08" db="EMBL/GenBank/DDBJ databases">
        <title>The first chromosome-level gecko genome reveals the dynamic sex chromosomes of Neotropical dwarf geckos (Sphaerodactylidae: Sphaerodactylus).</title>
        <authorList>
            <person name="Pinto B.J."/>
            <person name="Keating S.E."/>
            <person name="Gamble T."/>
        </authorList>
    </citation>
    <scope>NUCLEOTIDE SEQUENCE</scope>
    <source>
        <strain evidence="1">TG3544</strain>
    </source>
</reference>
<evidence type="ECO:0000313" key="1">
    <source>
        <dbReference type="EMBL" id="KAH7995147.1"/>
    </source>
</evidence>
<proteinExistence type="predicted"/>
<name>A0ACB8ER40_9SAUR</name>
<accession>A0ACB8ER40</accession>
<protein>
    <submittedName>
        <fullName evidence="1">Uncharacterized protein</fullName>
    </submittedName>
</protein>
<dbReference type="EMBL" id="CM037620">
    <property type="protein sequence ID" value="KAH7995147.1"/>
    <property type="molecule type" value="Genomic_DNA"/>
</dbReference>
<comment type="caution">
    <text evidence="1">The sequence shown here is derived from an EMBL/GenBank/DDBJ whole genome shotgun (WGS) entry which is preliminary data.</text>
</comment>
<gene>
    <name evidence="1" type="ORF">K3G42_022235</name>
</gene>